<dbReference type="EMBL" id="CADCVA010000188">
    <property type="protein sequence ID" value="CAA9419772.1"/>
    <property type="molecule type" value="Genomic_DNA"/>
</dbReference>
<name>A0A6J4PU50_9ACTN</name>
<reference evidence="1" key="1">
    <citation type="submission" date="2020-02" db="EMBL/GenBank/DDBJ databases">
        <authorList>
            <person name="Meier V. D."/>
        </authorList>
    </citation>
    <scope>NUCLEOTIDE SEQUENCE</scope>
    <source>
        <strain evidence="1">AVDCRST_MAG82</strain>
    </source>
</reference>
<protein>
    <submittedName>
        <fullName evidence="1">Uncharacterized protein</fullName>
    </submittedName>
</protein>
<dbReference type="AlphaFoldDB" id="A0A6J4PU50"/>
<sequence>MKKSLTLVSSSSSPVAFKVSKEGYLYFLHGSYRHPVGSSDTG</sequence>
<organism evidence="1">
    <name type="scientific">uncultured Rubrobacteraceae bacterium</name>
    <dbReference type="NCBI Taxonomy" id="349277"/>
    <lineage>
        <taxon>Bacteria</taxon>
        <taxon>Bacillati</taxon>
        <taxon>Actinomycetota</taxon>
        <taxon>Rubrobacteria</taxon>
        <taxon>Rubrobacterales</taxon>
        <taxon>Rubrobacteraceae</taxon>
        <taxon>environmental samples</taxon>
    </lineage>
</organism>
<accession>A0A6J4PU50</accession>
<proteinExistence type="predicted"/>
<evidence type="ECO:0000313" key="1">
    <source>
        <dbReference type="EMBL" id="CAA9419772.1"/>
    </source>
</evidence>
<gene>
    <name evidence="1" type="ORF">AVDCRST_MAG82-1345</name>
</gene>